<evidence type="ECO:0000313" key="3">
    <source>
        <dbReference type="Proteomes" id="UP000324897"/>
    </source>
</evidence>
<dbReference type="AlphaFoldDB" id="A0A5J9VII8"/>
<dbReference type="Proteomes" id="UP000324897">
    <property type="component" value="Unassembled WGS sequence"/>
</dbReference>
<evidence type="ECO:0000313" key="2">
    <source>
        <dbReference type="EMBL" id="TVU34820.1"/>
    </source>
</evidence>
<protein>
    <submittedName>
        <fullName evidence="2">Uncharacterized protein</fullName>
    </submittedName>
</protein>
<accession>A0A5J9VII8</accession>
<feature type="compositionally biased region" description="Gly residues" evidence="1">
    <location>
        <begin position="1"/>
        <end position="12"/>
    </location>
</feature>
<feature type="compositionally biased region" description="Low complexity" evidence="1">
    <location>
        <begin position="23"/>
        <end position="46"/>
    </location>
</feature>
<dbReference type="EMBL" id="RWGY01000009">
    <property type="protein sequence ID" value="TVU34820.1"/>
    <property type="molecule type" value="Genomic_DNA"/>
</dbReference>
<keyword evidence="3" id="KW-1185">Reference proteome</keyword>
<sequence>MTSSNGGSGGSRGKSSRRGVGRHGLLPRHPAARPGASPSARVSSGAFHSRGICGDGLEGTVVGPRLLNCLLETRAKVILCLGASRISDCPCRD</sequence>
<name>A0A5J9VII8_9POAL</name>
<comment type="caution">
    <text evidence="2">The sequence shown here is derived from an EMBL/GenBank/DDBJ whole genome shotgun (WGS) entry which is preliminary data.</text>
</comment>
<evidence type="ECO:0000256" key="1">
    <source>
        <dbReference type="SAM" id="MobiDB-lite"/>
    </source>
</evidence>
<reference evidence="2 3" key="1">
    <citation type="journal article" date="2019" name="Sci. Rep.">
        <title>A high-quality genome of Eragrostis curvula grass provides insights into Poaceae evolution and supports new strategies to enhance forage quality.</title>
        <authorList>
            <person name="Carballo J."/>
            <person name="Santos B.A.C.M."/>
            <person name="Zappacosta D."/>
            <person name="Garbus I."/>
            <person name="Selva J.P."/>
            <person name="Gallo C.A."/>
            <person name="Diaz A."/>
            <person name="Albertini E."/>
            <person name="Caccamo M."/>
            <person name="Echenique V."/>
        </authorList>
    </citation>
    <scope>NUCLEOTIDE SEQUENCE [LARGE SCALE GENOMIC DNA]</scope>
    <source>
        <strain evidence="3">cv. Victoria</strain>
        <tissue evidence="2">Leaf</tissue>
    </source>
</reference>
<proteinExistence type="predicted"/>
<organism evidence="2 3">
    <name type="scientific">Eragrostis curvula</name>
    <name type="common">weeping love grass</name>
    <dbReference type="NCBI Taxonomy" id="38414"/>
    <lineage>
        <taxon>Eukaryota</taxon>
        <taxon>Viridiplantae</taxon>
        <taxon>Streptophyta</taxon>
        <taxon>Embryophyta</taxon>
        <taxon>Tracheophyta</taxon>
        <taxon>Spermatophyta</taxon>
        <taxon>Magnoliopsida</taxon>
        <taxon>Liliopsida</taxon>
        <taxon>Poales</taxon>
        <taxon>Poaceae</taxon>
        <taxon>PACMAD clade</taxon>
        <taxon>Chloridoideae</taxon>
        <taxon>Eragrostideae</taxon>
        <taxon>Eragrostidinae</taxon>
        <taxon>Eragrostis</taxon>
    </lineage>
</organism>
<dbReference type="Gramene" id="TVU34820">
    <property type="protein sequence ID" value="TVU34820"/>
    <property type="gene ID" value="EJB05_16672"/>
</dbReference>
<gene>
    <name evidence="2" type="ORF">EJB05_16672</name>
</gene>
<feature type="region of interest" description="Disordered" evidence="1">
    <location>
        <begin position="1"/>
        <end position="46"/>
    </location>
</feature>